<reference evidence="2 3" key="1">
    <citation type="journal article" date="2019" name="Environ. Microbiol.">
        <title>An active ?-lactamase is a part of an orchestrated cell wall stress resistance network of Bacillus subtilis and related rhizosphere species.</title>
        <authorList>
            <person name="Bucher T."/>
            <person name="Keren-Paz A."/>
            <person name="Hausser J."/>
            <person name="Olender T."/>
            <person name="Cytryn E."/>
            <person name="Kolodkin-Gal I."/>
        </authorList>
    </citation>
    <scope>NUCLEOTIDE SEQUENCE [LARGE SCALE GENOMIC DNA]</scope>
    <source>
        <strain evidence="2 3">I186</strain>
    </source>
</reference>
<dbReference type="RefSeq" id="WP_088070182.1">
    <property type="nucleotide sequence ID" value="NZ_SZOD01001121.1"/>
</dbReference>
<gene>
    <name evidence="2" type="ORF">FC701_31845</name>
</gene>
<proteinExistence type="predicted"/>
<evidence type="ECO:0000313" key="2">
    <source>
        <dbReference type="EMBL" id="TKI79375.1"/>
    </source>
</evidence>
<comment type="caution">
    <text evidence="2">The sequence shown here is derived from an EMBL/GenBank/DDBJ whole genome shotgun (WGS) entry which is preliminary data.</text>
</comment>
<accession>A0A4U2ZX03</accession>
<keyword evidence="1" id="KW-0812">Transmembrane</keyword>
<feature type="transmembrane region" description="Helical" evidence="1">
    <location>
        <begin position="12"/>
        <end position="33"/>
    </location>
</feature>
<protein>
    <submittedName>
        <fullName evidence="2">Uncharacterized protein</fullName>
    </submittedName>
</protein>
<dbReference type="EMBL" id="SZOD01001121">
    <property type="protein sequence ID" value="TKI79375.1"/>
    <property type="molecule type" value="Genomic_DNA"/>
</dbReference>
<keyword evidence="1" id="KW-0472">Membrane</keyword>
<dbReference type="Proteomes" id="UP000305524">
    <property type="component" value="Unassembled WGS sequence"/>
</dbReference>
<evidence type="ECO:0000313" key="3">
    <source>
        <dbReference type="Proteomes" id="UP000305524"/>
    </source>
</evidence>
<keyword evidence="1" id="KW-1133">Transmembrane helix</keyword>
<organism evidence="2 3">
    <name type="scientific">Bacillus mycoides</name>
    <dbReference type="NCBI Taxonomy" id="1405"/>
    <lineage>
        <taxon>Bacteria</taxon>
        <taxon>Bacillati</taxon>
        <taxon>Bacillota</taxon>
        <taxon>Bacilli</taxon>
        <taxon>Bacillales</taxon>
        <taxon>Bacillaceae</taxon>
        <taxon>Bacillus</taxon>
        <taxon>Bacillus cereus group</taxon>
    </lineage>
</organism>
<evidence type="ECO:0000256" key="1">
    <source>
        <dbReference type="SAM" id="Phobius"/>
    </source>
</evidence>
<sequence length="112" mass="12695">MNNIFLKPLKTIFLAIGIVVLGVFADVATLIQFNIVDWFKEHLPWSLVSSLFIFVALYIGLVFYYYFSASKDDSKKGIEATKSVKQSIDTKKIEGSTIKMAGRDLNENHRES</sequence>
<feature type="transmembrane region" description="Helical" evidence="1">
    <location>
        <begin position="45"/>
        <end position="67"/>
    </location>
</feature>
<dbReference type="AlphaFoldDB" id="A0A4U2ZX03"/>
<name>A0A4U2ZX03_BACMY</name>